<organism evidence="1">
    <name type="scientific">Klebsiella phage FKP3</name>
    <dbReference type="NCBI Taxonomy" id="3231233"/>
    <lineage>
        <taxon>Viruses</taxon>
        <taxon>Duplodnaviria</taxon>
        <taxon>Heunggongvirae</taxon>
        <taxon>Uroviricota</taxon>
        <taxon>Caudoviricetes</taxon>
        <taxon>Stephanstirmvirinae</taxon>
        <taxon>Justusliebigvirus</taxon>
    </lineage>
</organism>
<proteinExistence type="predicted"/>
<protein>
    <submittedName>
        <fullName evidence="1">Uncharacterized protein</fullName>
    </submittedName>
</protein>
<sequence length="71" mass="8472">MKYITALLLLISFQVLADENSKDVFLFIPKTDEIFEVKTYDGKQLWCYVSDKLITRLTIKCFDKNFDKERK</sequence>
<evidence type="ECO:0000313" key="1">
    <source>
        <dbReference type="EMBL" id="XCI78129.1"/>
    </source>
</evidence>
<dbReference type="EMBL" id="PP895363">
    <property type="protein sequence ID" value="XCI78129.1"/>
    <property type="molecule type" value="Genomic_DNA"/>
</dbReference>
<reference evidence="1" key="1">
    <citation type="submission" date="2024-06" db="EMBL/GenBank/DDBJ databases">
        <title>High activity and specificity of bacteriophage cocktails against carbapenem-resistant Klebsiella pneumoniae belonging to high-risk clones CG258 and ST307.</title>
        <authorList>
            <person name="Jimenez Quiceno J."/>
            <person name="Salazar Ospina L."/>
            <person name="Tellez Carrasquilla S."/>
        </authorList>
    </citation>
    <scope>NUCLEOTIDE SEQUENCE</scope>
</reference>
<name>A0AAU8HZK5_9CAUD</name>
<accession>A0AAU8HZK5</accession>